<proteinExistence type="predicted"/>
<protein>
    <submittedName>
        <fullName evidence="1">Uncharacterized protein</fullName>
    </submittedName>
</protein>
<reference evidence="1 2" key="1">
    <citation type="journal article" date="2022" name="Genome Biol. Evol.">
        <title>The Spruce Budworm Genome: Reconstructing the Evolutionary History of Antifreeze Proteins.</title>
        <authorList>
            <person name="Beliveau C."/>
            <person name="Gagne P."/>
            <person name="Picq S."/>
            <person name="Vernygora O."/>
            <person name="Keeling C.I."/>
            <person name="Pinkney K."/>
            <person name="Doucet D."/>
            <person name="Wen F."/>
            <person name="Johnston J.S."/>
            <person name="Maaroufi H."/>
            <person name="Boyle B."/>
            <person name="Laroche J."/>
            <person name="Dewar K."/>
            <person name="Juretic N."/>
            <person name="Blackburn G."/>
            <person name="Nisole A."/>
            <person name="Brunet B."/>
            <person name="Brandao M."/>
            <person name="Lumley L."/>
            <person name="Duan J."/>
            <person name="Quan G."/>
            <person name="Lucarotti C.J."/>
            <person name="Roe A.D."/>
            <person name="Sperling F.A.H."/>
            <person name="Levesque R.C."/>
            <person name="Cusson M."/>
        </authorList>
    </citation>
    <scope>NUCLEOTIDE SEQUENCE [LARGE SCALE GENOMIC DNA]</scope>
    <source>
        <strain evidence="1">Glfc:IPQL:Cfum</strain>
    </source>
</reference>
<name>A0ACC0KWK3_CHOFU</name>
<accession>A0ACC0KWK3</accession>
<keyword evidence="2" id="KW-1185">Reference proteome</keyword>
<dbReference type="EMBL" id="CM046115">
    <property type="protein sequence ID" value="KAI8440685.1"/>
    <property type="molecule type" value="Genomic_DNA"/>
</dbReference>
<dbReference type="Proteomes" id="UP001064048">
    <property type="component" value="Chromosome 15"/>
</dbReference>
<comment type="caution">
    <text evidence="1">The sequence shown here is derived from an EMBL/GenBank/DDBJ whole genome shotgun (WGS) entry which is preliminary data.</text>
</comment>
<organism evidence="1 2">
    <name type="scientific">Choristoneura fumiferana</name>
    <name type="common">Spruce budworm moth</name>
    <name type="synonym">Archips fumiferana</name>
    <dbReference type="NCBI Taxonomy" id="7141"/>
    <lineage>
        <taxon>Eukaryota</taxon>
        <taxon>Metazoa</taxon>
        <taxon>Ecdysozoa</taxon>
        <taxon>Arthropoda</taxon>
        <taxon>Hexapoda</taxon>
        <taxon>Insecta</taxon>
        <taxon>Pterygota</taxon>
        <taxon>Neoptera</taxon>
        <taxon>Endopterygota</taxon>
        <taxon>Lepidoptera</taxon>
        <taxon>Glossata</taxon>
        <taxon>Ditrysia</taxon>
        <taxon>Tortricoidea</taxon>
        <taxon>Tortricidae</taxon>
        <taxon>Tortricinae</taxon>
        <taxon>Choristoneura</taxon>
    </lineage>
</organism>
<evidence type="ECO:0000313" key="1">
    <source>
        <dbReference type="EMBL" id="KAI8440685.1"/>
    </source>
</evidence>
<gene>
    <name evidence="1" type="ORF">MSG28_009039</name>
</gene>
<sequence length="135" mass="15585">MPKIPNLLAFGKHCHNCGEWMQRRALRKDDNFNYCKCCGLETIRQLRRTKARALSNLFPKQTNTIQPNKSQDLFDDFEVDNEELTLIEESLVTDDVSLDNEKKQESMLSVSSDFISLEEEEKENISNGGQNPEET</sequence>
<evidence type="ECO:0000313" key="2">
    <source>
        <dbReference type="Proteomes" id="UP001064048"/>
    </source>
</evidence>